<dbReference type="SUPFAM" id="SSF143865">
    <property type="entry name" value="CorA soluble domain-like"/>
    <property type="match status" value="1"/>
</dbReference>
<evidence type="ECO:0000256" key="5">
    <source>
        <dbReference type="ARBA" id="ARBA00022519"/>
    </source>
</evidence>
<dbReference type="InterPro" id="IPR002523">
    <property type="entry name" value="MgTranspt_CorA/ZnTranspt_ZntB"/>
</dbReference>
<accession>A0ABS8GAP5</accession>
<keyword evidence="3" id="KW-0813">Transport</keyword>
<gene>
    <name evidence="13" type="ORF">LJ739_15145</name>
</gene>
<feature type="coiled-coil region" evidence="11">
    <location>
        <begin position="226"/>
        <end position="253"/>
    </location>
</feature>
<dbReference type="InterPro" id="IPR045863">
    <property type="entry name" value="CorA_TM1_TM2"/>
</dbReference>
<dbReference type="CDD" id="cd12833">
    <property type="entry name" value="ZntB-like_1"/>
    <property type="match status" value="1"/>
</dbReference>
<dbReference type="SUPFAM" id="SSF144083">
    <property type="entry name" value="Magnesium transport protein CorA, transmembrane region"/>
    <property type="match status" value="1"/>
</dbReference>
<comment type="subcellular location">
    <subcellularLocation>
        <location evidence="1">Cell membrane</location>
        <topology evidence="1">Multi-pass membrane protein</topology>
    </subcellularLocation>
</comment>
<evidence type="ECO:0000256" key="4">
    <source>
        <dbReference type="ARBA" id="ARBA00022475"/>
    </source>
</evidence>
<dbReference type="EMBL" id="JAJEWP010000005">
    <property type="protein sequence ID" value="MCC2617588.1"/>
    <property type="molecule type" value="Genomic_DNA"/>
</dbReference>
<keyword evidence="7" id="KW-0862">Zinc</keyword>
<proteinExistence type="inferred from homology"/>
<sequence length="326" mass="36886">MTNQQHEAATPLLWACNIDATGKLVSQGPDIIDQPPDGGYQWVHLQSDNADALTLLSRMQLPESVCDGLCALETRPKAMTMDNGVLLFLRGINRNPDADPQDMVSLRVWIDGNRIVTARRRNRRLMSVQDVKATLDQGEGPTSPIDLVLRIITRIADRISETVDDLDEALSDFEAREQLDNRARLQLSELRRQAAAIRRYLAPQRDALDAMYRLSEGWSKDDVFWLREQTDRMTRYVEDLDLAKERAMVLQDELRNRIAEQQGMRMYVLSLITAIFLPLSFLTGVFGMNVAGLPGTEDPQAFTHLAMFMAGAAAVMLVGMLWKRWL</sequence>
<comment type="caution">
    <text evidence="13">The sequence shown here is derived from an EMBL/GenBank/DDBJ whole genome shotgun (WGS) entry which is preliminary data.</text>
</comment>
<keyword evidence="11" id="KW-0175">Coiled coil</keyword>
<dbReference type="RefSeq" id="WP_229161863.1">
    <property type="nucleotide sequence ID" value="NZ_JAJEWP010000005.1"/>
</dbReference>
<dbReference type="Gene3D" id="1.20.58.340">
    <property type="entry name" value="Magnesium transport protein CorA, transmembrane region"/>
    <property type="match status" value="2"/>
</dbReference>
<keyword evidence="6 12" id="KW-0812">Transmembrane</keyword>
<keyword evidence="5" id="KW-0997">Cell inner membrane</keyword>
<dbReference type="Gene3D" id="3.30.460.20">
    <property type="entry name" value="CorA soluble domain-like"/>
    <property type="match status" value="1"/>
</dbReference>
<keyword evidence="9" id="KW-0406">Ion transport</keyword>
<evidence type="ECO:0000313" key="14">
    <source>
        <dbReference type="Proteomes" id="UP001520878"/>
    </source>
</evidence>
<evidence type="ECO:0000256" key="8">
    <source>
        <dbReference type="ARBA" id="ARBA00022989"/>
    </source>
</evidence>
<keyword evidence="4" id="KW-1003">Cell membrane</keyword>
<evidence type="ECO:0000256" key="2">
    <source>
        <dbReference type="ARBA" id="ARBA00009765"/>
    </source>
</evidence>
<evidence type="ECO:0000256" key="1">
    <source>
        <dbReference type="ARBA" id="ARBA00004651"/>
    </source>
</evidence>
<dbReference type="Pfam" id="PF01544">
    <property type="entry name" value="CorA"/>
    <property type="match status" value="1"/>
</dbReference>
<dbReference type="PANTHER" id="PTHR46494">
    <property type="entry name" value="CORA FAMILY METAL ION TRANSPORTER (EUROFUNG)"/>
    <property type="match status" value="1"/>
</dbReference>
<evidence type="ECO:0000256" key="7">
    <source>
        <dbReference type="ARBA" id="ARBA00022833"/>
    </source>
</evidence>
<evidence type="ECO:0000256" key="6">
    <source>
        <dbReference type="ARBA" id="ARBA00022692"/>
    </source>
</evidence>
<organism evidence="13 14">
    <name type="scientific">Fluctibacter halophilus</name>
    <dbReference type="NCBI Taxonomy" id="226011"/>
    <lineage>
        <taxon>Bacteria</taxon>
        <taxon>Pseudomonadati</taxon>
        <taxon>Pseudomonadota</taxon>
        <taxon>Gammaproteobacteria</taxon>
        <taxon>Alteromonadales</taxon>
        <taxon>Alteromonadaceae</taxon>
        <taxon>Fluctibacter</taxon>
    </lineage>
</organism>
<evidence type="ECO:0000256" key="9">
    <source>
        <dbReference type="ARBA" id="ARBA00023065"/>
    </source>
</evidence>
<evidence type="ECO:0000256" key="3">
    <source>
        <dbReference type="ARBA" id="ARBA00022448"/>
    </source>
</evidence>
<reference evidence="13 14" key="1">
    <citation type="submission" date="2021-10" db="EMBL/GenBank/DDBJ databases">
        <title>Draft genome of Aestuariibacter halophilus JC2043.</title>
        <authorList>
            <person name="Emsley S.A."/>
            <person name="Pfannmuller K.M."/>
            <person name="Ushijima B."/>
            <person name="Saw J.H."/>
            <person name="Videau P."/>
        </authorList>
    </citation>
    <scope>NUCLEOTIDE SEQUENCE [LARGE SCALE GENOMIC DNA]</scope>
    <source>
        <strain evidence="13 14">JC2043</strain>
    </source>
</reference>
<evidence type="ECO:0000256" key="11">
    <source>
        <dbReference type="SAM" id="Coils"/>
    </source>
</evidence>
<keyword evidence="10 12" id="KW-0472">Membrane</keyword>
<dbReference type="InterPro" id="IPR045861">
    <property type="entry name" value="CorA_cytoplasmic_dom"/>
</dbReference>
<feature type="transmembrane region" description="Helical" evidence="12">
    <location>
        <begin position="267"/>
        <end position="289"/>
    </location>
</feature>
<name>A0ABS8GAP5_9ALTE</name>
<feature type="transmembrane region" description="Helical" evidence="12">
    <location>
        <begin position="301"/>
        <end position="322"/>
    </location>
</feature>
<evidence type="ECO:0000256" key="12">
    <source>
        <dbReference type="SAM" id="Phobius"/>
    </source>
</evidence>
<dbReference type="PANTHER" id="PTHR46494:SF3">
    <property type="entry name" value="ZINC TRANSPORT PROTEIN ZNTB"/>
    <property type="match status" value="1"/>
</dbReference>
<keyword evidence="14" id="KW-1185">Reference proteome</keyword>
<evidence type="ECO:0000313" key="13">
    <source>
        <dbReference type="EMBL" id="MCC2617588.1"/>
    </source>
</evidence>
<dbReference type="Proteomes" id="UP001520878">
    <property type="component" value="Unassembled WGS sequence"/>
</dbReference>
<comment type="similarity">
    <text evidence="2">Belongs to the CorA metal ion transporter (MIT) (TC 1.A.35) family.</text>
</comment>
<keyword evidence="8 12" id="KW-1133">Transmembrane helix</keyword>
<protein>
    <submittedName>
        <fullName evidence="13">Zinc transporter ZntB</fullName>
    </submittedName>
</protein>
<evidence type="ECO:0000256" key="10">
    <source>
        <dbReference type="ARBA" id="ARBA00023136"/>
    </source>
</evidence>